<name>Q9AN55_BRAJP</name>
<feature type="region of interest" description="Disordered" evidence="1">
    <location>
        <begin position="75"/>
        <end position="105"/>
    </location>
</feature>
<evidence type="ECO:0000256" key="1">
    <source>
        <dbReference type="SAM" id="MobiDB-lite"/>
    </source>
</evidence>
<gene>
    <name evidence="2" type="primary">id526</name>
</gene>
<sequence length="105" mass="11394">MERHQLRSSRAAQPRHFGGTSVATASTVQLLPFAILPADTTSLTSNYHIGKFGLNYRFGADQEAAQWSDGPLYAKSAGSVQGRSRSADPFHTFPVYQGRTNNHGA</sequence>
<dbReference type="AlphaFoldDB" id="Q9AN55"/>
<organism evidence="2">
    <name type="scientific">Bradyrhizobium japonicum</name>
    <dbReference type="NCBI Taxonomy" id="375"/>
    <lineage>
        <taxon>Bacteria</taxon>
        <taxon>Pseudomonadati</taxon>
        <taxon>Pseudomonadota</taxon>
        <taxon>Alphaproteobacteria</taxon>
        <taxon>Hyphomicrobiales</taxon>
        <taxon>Nitrobacteraceae</taxon>
        <taxon>Bradyrhizobium</taxon>
    </lineage>
</organism>
<proteinExistence type="predicted"/>
<protein>
    <submittedName>
        <fullName evidence="2">ID526</fullName>
    </submittedName>
</protein>
<accession>Q9AN55</accession>
<dbReference type="EMBL" id="AH010242">
    <property type="protein sequence ID" value="AAG60921.1"/>
    <property type="molecule type" value="Genomic_DNA"/>
</dbReference>
<evidence type="ECO:0000313" key="2">
    <source>
        <dbReference type="EMBL" id="AAG60921.1"/>
    </source>
</evidence>
<reference evidence="2" key="1">
    <citation type="journal article" date="2001" name="J. Bacteriol.">
        <title>Potential symbiosis-specific genes uncovered by sequencing a 410-kb DNA region of the Bradyrhizobium japonicum chromosome.</title>
        <authorList>
            <person name="Gottfert M."/>
            <person name="Rothlisberger S."/>
            <person name="Kundig C."/>
            <person name="Beck C."/>
            <person name="Marty R."/>
            <person name="Hennecke H."/>
        </authorList>
    </citation>
    <scope>NUCLEOTIDE SEQUENCE</scope>
    <source>
        <strain evidence="2">110spc4</strain>
    </source>
</reference>